<evidence type="ECO:0000313" key="5">
    <source>
        <dbReference type="EMBL" id="SAL37402.1"/>
    </source>
</evidence>
<evidence type="ECO:0000256" key="3">
    <source>
        <dbReference type="ARBA" id="ARBA00022723"/>
    </source>
</evidence>
<dbReference type="InterPro" id="IPR036206">
    <property type="entry name" value="ThiamineP_synth_sf"/>
</dbReference>
<dbReference type="InterPro" id="IPR013785">
    <property type="entry name" value="Aldolase_TIM"/>
</dbReference>
<reference evidence="5 6" key="1">
    <citation type="submission" date="2016-01" db="EMBL/GenBank/DDBJ databases">
        <authorList>
            <person name="Oliw E.H."/>
        </authorList>
    </citation>
    <scope>NUCLEOTIDE SEQUENCE [LARGE SCALE GENOMIC DNA]</scope>
    <source>
        <strain evidence="5">LMG 27134</strain>
    </source>
</reference>
<organism evidence="5 6">
    <name type="scientific">Caballeronia udeis</name>
    <dbReference type="NCBI Taxonomy" id="1232866"/>
    <lineage>
        <taxon>Bacteria</taxon>
        <taxon>Pseudomonadati</taxon>
        <taxon>Pseudomonadota</taxon>
        <taxon>Betaproteobacteria</taxon>
        <taxon>Burkholderiales</taxon>
        <taxon>Burkholderiaceae</taxon>
        <taxon>Caballeronia</taxon>
    </lineage>
</organism>
<dbReference type="InterPro" id="IPR008567">
    <property type="entry name" value="BKACE"/>
</dbReference>
<keyword evidence="4" id="KW-0862">Zinc</keyword>
<dbReference type="PANTHER" id="PTHR37418">
    <property type="entry name" value="3-KETO-5-AMINOHEXANOATE CLEAVAGE ENZYME-RELATED"/>
    <property type="match status" value="1"/>
</dbReference>
<comment type="cofactor">
    <cofactor evidence="1">
        <name>Zn(2+)</name>
        <dbReference type="ChEBI" id="CHEBI:29105"/>
    </cofactor>
</comment>
<keyword evidence="3" id="KW-0479">Metal-binding</keyword>
<dbReference type="EMBL" id="FCOK02000022">
    <property type="protein sequence ID" value="SAL37402.1"/>
    <property type="molecule type" value="Genomic_DNA"/>
</dbReference>
<proteinExistence type="predicted"/>
<sequence>MKINPEVFVTCAVTGSGDTVNRNPNVPVTPAEIADAALAAAEAGASIVHIHARDPETKKNSRNTALFREVVERIRERNSDVIINLTGGNGGDLVLGVEDPFVFGADTDVVGPDERITHIAQLRPEIGSLDCGSLNFDDIIYATTPSYLRRMAGVMQRMGVKPEIEVFELGHIELAKQLISEGLIDLHPHFQLCLGIKYGAPATPDAMKALRDALPLGATWSAFGIGRLQIPMVAQSVLMGGNVRVGLEDNLYLDKGTLANNEQLVERAVSIIEAIGSKVIGPAETRKKLGLRPSGNII</sequence>
<evidence type="ECO:0000256" key="4">
    <source>
        <dbReference type="ARBA" id="ARBA00022833"/>
    </source>
</evidence>
<keyword evidence="2" id="KW-0808">Transferase</keyword>
<protein>
    <submittedName>
        <fullName evidence="5">PF05853 family protein</fullName>
    </submittedName>
</protein>
<dbReference type="GO" id="GO:0046872">
    <property type="term" value="F:metal ion binding"/>
    <property type="evidence" value="ECO:0007669"/>
    <property type="project" value="UniProtKB-KW"/>
</dbReference>
<name>A0A158GZC5_9BURK</name>
<dbReference type="PANTHER" id="PTHR37418:SF2">
    <property type="entry name" value="3-KETO-5-AMINOHEXANOATE CLEAVAGE ENZYME"/>
    <property type="match status" value="1"/>
</dbReference>
<dbReference type="AlphaFoldDB" id="A0A158GZC5"/>
<accession>A0A158GZC5</accession>
<evidence type="ECO:0000256" key="2">
    <source>
        <dbReference type="ARBA" id="ARBA00022679"/>
    </source>
</evidence>
<dbReference type="Gene3D" id="3.20.20.70">
    <property type="entry name" value="Aldolase class I"/>
    <property type="match status" value="1"/>
</dbReference>
<evidence type="ECO:0000256" key="1">
    <source>
        <dbReference type="ARBA" id="ARBA00001947"/>
    </source>
</evidence>
<gene>
    <name evidence="5" type="ORF">AWB69_03639</name>
</gene>
<evidence type="ECO:0000313" key="6">
    <source>
        <dbReference type="Proteomes" id="UP000054683"/>
    </source>
</evidence>
<dbReference type="SUPFAM" id="SSF51391">
    <property type="entry name" value="Thiamin phosphate synthase"/>
    <property type="match status" value="1"/>
</dbReference>
<dbReference type="Pfam" id="PF05853">
    <property type="entry name" value="BKACE"/>
    <property type="match status" value="1"/>
</dbReference>
<dbReference type="Proteomes" id="UP000054683">
    <property type="component" value="Unassembled WGS sequence"/>
</dbReference>
<dbReference type="GO" id="GO:0043720">
    <property type="term" value="F:3-keto-5-aminohexanoate cleavage activity"/>
    <property type="evidence" value="ECO:0007669"/>
    <property type="project" value="InterPro"/>
</dbReference>